<accession>A0A1V2H2X5</accession>
<reference evidence="1 2" key="1">
    <citation type="submission" date="2016-10" db="EMBL/GenBank/DDBJ databases">
        <title>Draft Genome sequence of Roseomonas sp. strain M3.</title>
        <authorList>
            <person name="Subhash Y."/>
            <person name="Lee S."/>
        </authorList>
    </citation>
    <scope>NUCLEOTIDE SEQUENCE [LARGE SCALE GENOMIC DNA]</scope>
    <source>
        <strain evidence="1 2">M3</strain>
    </source>
</reference>
<keyword evidence="2" id="KW-1185">Reference proteome</keyword>
<evidence type="ECO:0000313" key="1">
    <source>
        <dbReference type="EMBL" id="ONG53521.1"/>
    </source>
</evidence>
<gene>
    <name evidence="1" type="ORF">BKE38_11880</name>
</gene>
<dbReference type="EMBL" id="MLCO01000098">
    <property type="protein sequence ID" value="ONG53521.1"/>
    <property type="molecule type" value="Genomic_DNA"/>
</dbReference>
<protein>
    <submittedName>
        <fullName evidence="1">Uncharacterized protein</fullName>
    </submittedName>
</protein>
<comment type="caution">
    <text evidence="1">The sequence shown here is derived from an EMBL/GenBank/DDBJ whole genome shotgun (WGS) entry which is preliminary data.</text>
</comment>
<dbReference type="OrthoDB" id="7933542at2"/>
<dbReference type="AlphaFoldDB" id="A0A1V2H2X5"/>
<organism evidence="1 2">
    <name type="scientific">Teichococcus deserti</name>
    <dbReference type="NCBI Taxonomy" id="1817963"/>
    <lineage>
        <taxon>Bacteria</taxon>
        <taxon>Pseudomonadati</taxon>
        <taxon>Pseudomonadota</taxon>
        <taxon>Alphaproteobacteria</taxon>
        <taxon>Acetobacterales</taxon>
        <taxon>Roseomonadaceae</taxon>
        <taxon>Roseomonas</taxon>
    </lineage>
</organism>
<sequence>MASRNTGAFTFFDVVYEDGTRRSNRKVPSDILGGLDGDEPARTLIEGQDEEIAKASGKPRPVIAELSRSPVAKPVKVPFGKKK</sequence>
<dbReference type="Proteomes" id="UP000188879">
    <property type="component" value="Unassembled WGS sequence"/>
</dbReference>
<dbReference type="RefSeq" id="WP_076957569.1">
    <property type="nucleotide sequence ID" value="NZ_MLCO01000098.1"/>
</dbReference>
<evidence type="ECO:0000313" key="2">
    <source>
        <dbReference type="Proteomes" id="UP000188879"/>
    </source>
</evidence>
<proteinExistence type="predicted"/>
<name>A0A1V2H2X5_9PROT</name>